<keyword evidence="3" id="KW-1185">Reference proteome</keyword>
<feature type="compositionally biased region" description="Basic and acidic residues" evidence="1">
    <location>
        <begin position="15"/>
        <end position="24"/>
    </location>
</feature>
<dbReference type="NCBIfam" id="TIGR01409">
    <property type="entry name" value="TAT_signal_seq"/>
    <property type="match status" value="1"/>
</dbReference>
<name>A0A8C6IBP7_MUSSI</name>
<evidence type="ECO:0000313" key="2">
    <source>
        <dbReference type="Ensembl" id="ENSMSIP00000034310.1"/>
    </source>
</evidence>
<dbReference type="Proteomes" id="UP000694415">
    <property type="component" value="Unplaced"/>
</dbReference>
<proteinExistence type="predicted"/>
<reference evidence="2" key="2">
    <citation type="submission" date="2025-09" db="UniProtKB">
        <authorList>
            <consortium name="Ensembl"/>
        </authorList>
    </citation>
    <scope>IDENTIFICATION</scope>
</reference>
<dbReference type="InterPro" id="IPR019546">
    <property type="entry name" value="TAT_signal_bac_arc"/>
</dbReference>
<dbReference type="AlphaFoldDB" id="A0A8C6IBP7"/>
<evidence type="ECO:0008006" key="4">
    <source>
        <dbReference type="Google" id="ProtNLM"/>
    </source>
</evidence>
<accession>A0A8C6IBP7</accession>
<evidence type="ECO:0000256" key="1">
    <source>
        <dbReference type="SAM" id="MobiDB-lite"/>
    </source>
</evidence>
<protein>
    <recommendedName>
        <fullName evidence="4">Twin-arginine translocation signal domain-containing protein</fullName>
    </recommendedName>
</protein>
<dbReference type="Ensembl" id="ENSMSIT00000043228.1">
    <property type="protein sequence ID" value="ENSMSIP00000034310.1"/>
    <property type="gene ID" value="ENSMSIG00000028622.1"/>
</dbReference>
<dbReference type="GeneTree" id="ENSGT01100000265559"/>
<reference evidence="2" key="1">
    <citation type="submission" date="2025-08" db="UniProtKB">
        <authorList>
            <consortium name="Ensembl"/>
        </authorList>
    </citation>
    <scope>IDENTIFICATION</scope>
</reference>
<feature type="region of interest" description="Disordered" evidence="1">
    <location>
        <begin position="73"/>
        <end position="95"/>
    </location>
</feature>
<organism evidence="2 3">
    <name type="scientific">Mus spicilegus</name>
    <name type="common">Mound-building mouse</name>
    <dbReference type="NCBI Taxonomy" id="10103"/>
    <lineage>
        <taxon>Eukaryota</taxon>
        <taxon>Metazoa</taxon>
        <taxon>Chordata</taxon>
        <taxon>Craniata</taxon>
        <taxon>Vertebrata</taxon>
        <taxon>Euteleostomi</taxon>
        <taxon>Mammalia</taxon>
        <taxon>Eutheria</taxon>
        <taxon>Euarchontoglires</taxon>
        <taxon>Glires</taxon>
        <taxon>Rodentia</taxon>
        <taxon>Myomorpha</taxon>
        <taxon>Muroidea</taxon>
        <taxon>Muridae</taxon>
        <taxon>Murinae</taxon>
        <taxon>Mus</taxon>
        <taxon>Mus</taxon>
    </lineage>
</organism>
<sequence>MAPRGELRFTLRGSRADQLREGAHTRGRKMAARGRPEVTRRHFLQNSGSGVGVAAHAQPGSGPRLFLSFRPAAGREQHGRAGTRGRRPRSWERPRIDRTVRLPVELWLNQSAPWPPRRASSFVQ</sequence>
<evidence type="ECO:0000313" key="3">
    <source>
        <dbReference type="Proteomes" id="UP000694415"/>
    </source>
</evidence>
<feature type="region of interest" description="Disordered" evidence="1">
    <location>
        <begin position="15"/>
        <end position="36"/>
    </location>
</feature>